<gene>
    <name evidence="2" type="ORF">DSCA_55270</name>
</gene>
<keyword evidence="3" id="KW-1185">Reference proteome</keyword>
<proteinExistence type="predicted"/>
<protein>
    <recommendedName>
        <fullName evidence="4">Periplasmic heavy metal sensor</fullName>
    </recommendedName>
</protein>
<dbReference type="KEGG" id="dalk:DSCA_55270"/>
<accession>A0A5K7Z4P1</accession>
<dbReference type="RefSeq" id="WP_155319409.1">
    <property type="nucleotide sequence ID" value="NZ_AP021874.1"/>
</dbReference>
<dbReference type="OrthoDB" id="5465153at2"/>
<keyword evidence="1" id="KW-0732">Signal</keyword>
<reference evidence="2 3" key="1">
    <citation type="submission" date="2019-11" db="EMBL/GenBank/DDBJ databases">
        <title>Comparative genomics of hydrocarbon-degrading Desulfosarcina strains.</title>
        <authorList>
            <person name="Watanabe M."/>
            <person name="Kojima H."/>
            <person name="Fukui M."/>
        </authorList>
    </citation>
    <scope>NUCLEOTIDE SEQUENCE [LARGE SCALE GENOMIC DNA]</scope>
    <source>
        <strain evidence="2 3">PL12</strain>
    </source>
</reference>
<name>A0A5K7Z4P1_9BACT</name>
<dbReference type="GO" id="GO:0042597">
    <property type="term" value="C:periplasmic space"/>
    <property type="evidence" value="ECO:0007669"/>
    <property type="project" value="InterPro"/>
</dbReference>
<dbReference type="Pfam" id="PF07813">
    <property type="entry name" value="LTXXQ"/>
    <property type="match status" value="1"/>
</dbReference>
<evidence type="ECO:0000313" key="3">
    <source>
        <dbReference type="Proteomes" id="UP000427906"/>
    </source>
</evidence>
<dbReference type="AlphaFoldDB" id="A0A5K7Z4P1"/>
<evidence type="ECO:0000313" key="2">
    <source>
        <dbReference type="EMBL" id="BBO71597.1"/>
    </source>
</evidence>
<dbReference type="Proteomes" id="UP000427906">
    <property type="component" value="Chromosome"/>
</dbReference>
<dbReference type="EMBL" id="AP021874">
    <property type="protein sequence ID" value="BBO71597.1"/>
    <property type="molecule type" value="Genomic_DNA"/>
</dbReference>
<dbReference type="PROSITE" id="PS51257">
    <property type="entry name" value="PROKAR_LIPOPROTEIN"/>
    <property type="match status" value="1"/>
</dbReference>
<evidence type="ECO:0008006" key="4">
    <source>
        <dbReference type="Google" id="ProtNLM"/>
    </source>
</evidence>
<evidence type="ECO:0000256" key="1">
    <source>
        <dbReference type="SAM" id="SignalP"/>
    </source>
</evidence>
<sequence>MKKKNGMIVITLCTLFLVGGVAACKHGHHPGGFDEFDLAAATDRIASRLDLTASQKADLDQIAAEIAEKADAMHADRENRLQALADLVRQDAIGRDVVDGMMADKIEMLREMADFTAQRLIAFHATLTPEQRERVATHIENHSSDGCRFGFR</sequence>
<dbReference type="InterPro" id="IPR012899">
    <property type="entry name" value="LTXXQ"/>
</dbReference>
<organism evidence="2 3">
    <name type="scientific">Desulfosarcina alkanivorans</name>
    <dbReference type="NCBI Taxonomy" id="571177"/>
    <lineage>
        <taxon>Bacteria</taxon>
        <taxon>Pseudomonadati</taxon>
        <taxon>Thermodesulfobacteriota</taxon>
        <taxon>Desulfobacteria</taxon>
        <taxon>Desulfobacterales</taxon>
        <taxon>Desulfosarcinaceae</taxon>
        <taxon>Desulfosarcina</taxon>
    </lineage>
</organism>
<dbReference type="Gene3D" id="1.20.120.1490">
    <property type="match status" value="1"/>
</dbReference>
<feature type="chain" id="PRO_5024316152" description="Periplasmic heavy metal sensor" evidence="1">
    <location>
        <begin position="24"/>
        <end position="152"/>
    </location>
</feature>
<feature type="signal peptide" evidence="1">
    <location>
        <begin position="1"/>
        <end position="23"/>
    </location>
</feature>